<dbReference type="PANTHER" id="PTHR10984">
    <property type="entry name" value="ENDOPLASMIC RETICULUM-GOLGI INTERMEDIATE COMPARTMENT PROTEIN"/>
    <property type="match status" value="1"/>
</dbReference>
<accession>Q54UL9</accession>
<keyword evidence="3 5" id="KW-1133">Transmembrane helix</keyword>
<reference evidence="9 10" key="1">
    <citation type="journal article" date="2005" name="Nature">
        <title>The genome of the social amoeba Dictyostelium discoideum.</title>
        <authorList>
            <consortium name="The Dictyostelium discoideum Sequencing Consortium"/>
            <person name="Eichinger L."/>
            <person name="Pachebat J.A."/>
            <person name="Glockner G."/>
            <person name="Rajandream M.A."/>
            <person name="Sucgang R."/>
            <person name="Berriman M."/>
            <person name="Song J."/>
            <person name="Olsen R."/>
            <person name="Szafranski K."/>
            <person name="Xu Q."/>
            <person name="Tunggal B."/>
            <person name="Kummerfeld S."/>
            <person name="Madera M."/>
            <person name="Konfortov B.A."/>
            <person name="Rivero F."/>
            <person name="Bankier A.T."/>
            <person name="Lehmann R."/>
            <person name="Hamlin N."/>
            <person name="Davies R."/>
            <person name="Gaudet P."/>
            <person name="Fey P."/>
            <person name="Pilcher K."/>
            <person name="Chen G."/>
            <person name="Saunders D."/>
            <person name="Sodergren E."/>
            <person name="Davis P."/>
            <person name="Kerhornou A."/>
            <person name="Nie X."/>
            <person name="Hall N."/>
            <person name="Anjard C."/>
            <person name="Hemphill L."/>
            <person name="Bason N."/>
            <person name="Farbrother P."/>
            <person name="Desany B."/>
            <person name="Just E."/>
            <person name="Morio T."/>
            <person name="Rost R."/>
            <person name="Churcher C."/>
            <person name="Cooper J."/>
            <person name="Haydock S."/>
            <person name="van Driessche N."/>
            <person name="Cronin A."/>
            <person name="Goodhead I."/>
            <person name="Muzny D."/>
            <person name="Mourier T."/>
            <person name="Pain A."/>
            <person name="Lu M."/>
            <person name="Harper D."/>
            <person name="Lindsay R."/>
            <person name="Hauser H."/>
            <person name="James K."/>
            <person name="Quiles M."/>
            <person name="Madan Babu M."/>
            <person name="Saito T."/>
            <person name="Buchrieser C."/>
            <person name="Wardroper A."/>
            <person name="Felder M."/>
            <person name="Thangavelu M."/>
            <person name="Johnson D."/>
            <person name="Knights A."/>
            <person name="Loulseged H."/>
            <person name="Mungall K."/>
            <person name="Oliver K."/>
            <person name="Price C."/>
            <person name="Quail M.A."/>
            <person name="Urushihara H."/>
            <person name="Hernandez J."/>
            <person name="Rabbinowitsch E."/>
            <person name="Steffen D."/>
            <person name="Sanders M."/>
            <person name="Ma J."/>
            <person name="Kohara Y."/>
            <person name="Sharp S."/>
            <person name="Simmonds M."/>
            <person name="Spiegler S."/>
            <person name="Tivey A."/>
            <person name="Sugano S."/>
            <person name="White B."/>
            <person name="Walker D."/>
            <person name="Woodward J."/>
            <person name="Winckler T."/>
            <person name="Tanaka Y."/>
            <person name="Shaulsky G."/>
            <person name="Schleicher M."/>
            <person name="Weinstock G."/>
            <person name="Rosenthal A."/>
            <person name="Cox E.C."/>
            <person name="Chisholm R.L."/>
            <person name="Gibbs R."/>
            <person name="Loomis W.F."/>
            <person name="Platzer M."/>
            <person name="Kay R.R."/>
            <person name="Williams J."/>
            <person name="Dear P.H."/>
            <person name="Noegel A.A."/>
            <person name="Barrell B."/>
            <person name="Kuspa A."/>
        </authorList>
    </citation>
    <scope>NUCLEOTIDE SEQUENCE [LARGE SCALE GENOMIC DNA]</scope>
    <source>
        <strain evidence="9 10">AX4</strain>
    </source>
</reference>
<dbReference type="InParanoid" id="Q54UL9"/>
<comment type="caution">
    <text evidence="9">The sequence shown here is derived from an EMBL/GenBank/DDBJ whole genome shotgun (WGS) entry which is preliminary data.</text>
</comment>
<feature type="transmembrane region" description="Helical" evidence="5">
    <location>
        <begin position="391"/>
        <end position="411"/>
    </location>
</feature>
<dbReference type="PaxDb" id="44689-DDB0220498"/>
<evidence type="ECO:0000256" key="1">
    <source>
        <dbReference type="ARBA" id="ARBA00004370"/>
    </source>
</evidence>
<feature type="domain" description="Endoplasmic reticulum vesicle transporter C-terminal" evidence="7">
    <location>
        <begin position="198"/>
        <end position="408"/>
    </location>
</feature>
<dbReference type="eggNOG" id="KOG2667">
    <property type="taxonomic scope" value="Eukaryota"/>
</dbReference>
<proteinExistence type="inferred from homology"/>
<name>Q54UL9_DICDI</name>
<dbReference type="InterPro" id="IPR012936">
    <property type="entry name" value="Erv_C"/>
</dbReference>
<keyword evidence="4 5" id="KW-0472">Membrane</keyword>
<dbReference type="VEuPathDB" id="AmoebaDB:DDB_G0280993"/>
<comment type="function">
    <text evidence="5">Plays a role in transport between endoplasmic reticulum and Golgi.</text>
</comment>
<dbReference type="AlphaFoldDB" id="Q54UL9"/>
<sequence length="421" mass="47742">MFENNNNDGGSGSGINSPLSPQSPYQATTTNRINRVSNNRNSNNNNNDSWVEKVKLFDFYPKVNDDVPRHKSTFGGVATMICILITTYLLVSEIYFYTFPIREHSLKVDITRGNRLPINIDIHFPRLVCTDITIDVVDGIDGNPIKDAAYQIVKQRLDSYGEPFAQGVALAGKKGIFSRSCTECEFPKSKRVSSVFYKQKCCNSCEDLRQYYRLNRIPQNLADDSPQCLIERPVQDDEGCRIYGSLSVQKMKGDFHILAGTGIDQSHDGHVHHAHHIPRENIGRIKHFNITHHIHKFSFGEDIEGLINPLEDFGIVAQSLAVQTYYLQVVPAIYKKNDFVLETNQYSYTYDYRIVNMFNLGQLFPGIYFKYDLSPLMIEVDQTSKPLVELITSICAIGGGMYVVLGLVVRLSEFITNLKKK</sequence>
<gene>
    <name evidence="9" type="ORF">DDB_G0280993</name>
</gene>
<dbReference type="PhylomeDB" id="Q54UL9"/>
<evidence type="ECO:0000259" key="7">
    <source>
        <dbReference type="Pfam" id="PF07970"/>
    </source>
</evidence>
<dbReference type="GO" id="GO:0005789">
    <property type="term" value="C:endoplasmic reticulum membrane"/>
    <property type="evidence" value="ECO:0007669"/>
    <property type="project" value="UniProtKB-SubCell"/>
</dbReference>
<dbReference type="InterPro" id="IPR045888">
    <property type="entry name" value="Erv"/>
</dbReference>
<keyword evidence="5" id="KW-0256">Endoplasmic reticulum</keyword>
<dbReference type="PANTHER" id="PTHR10984:SF29">
    <property type="entry name" value="ENDOPLASMIC RETICULUM-GOLGI INTERMEDIATE COMPARTMENT PROTEIN"/>
    <property type="match status" value="1"/>
</dbReference>
<feature type="compositionally biased region" description="Polar residues" evidence="6">
    <location>
        <begin position="18"/>
        <end position="27"/>
    </location>
</feature>
<dbReference type="dictyBase" id="DDB_G0280993"/>
<evidence type="ECO:0000259" key="8">
    <source>
        <dbReference type="Pfam" id="PF13850"/>
    </source>
</evidence>
<keyword evidence="5" id="KW-0813">Transport</keyword>
<organism evidence="9 10">
    <name type="scientific">Dictyostelium discoideum</name>
    <name type="common">Social amoeba</name>
    <dbReference type="NCBI Taxonomy" id="44689"/>
    <lineage>
        <taxon>Eukaryota</taxon>
        <taxon>Amoebozoa</taxon>
        <taxon>Evosea</taxon>
        <taxon>Eumycetozoa</taxon>
        <taxon>Dictyostelia</taxon>
        <taxon>Dictyosteliales</taxon>
        <taxon>Dictyosteliaceae</taxon>
        <taxon>Dictyostelium</taxon>
    </lineage>
</organism>
<feature type="region of interest" description="Disordered" evidence="6">
    <location>
        <begin position="1"/>
        <end position="27"/>
    </location>
</feature>
<protein>
    <recommendedName>
        <fullName evidence="5">Endoplasmic reticulum-Golgi intermediate compartment protein</fullName>
    </recommendedName>
</protein>
<keyword evidence="5" id="KW-0931">ER-Golgi transport</keyword>
<dbReference type="Pfam" id="PF13850">
    <property type="entry name" value="ERGIC_N"/>
    <property type="match status" value="1"/>
</dbReference>
<evidence type="ECO:0000313" key="9">
    <source>
        <dbReference type="EMBL" id="EAL66793.1"/>
    </source>
</evidence>
<evidence type="ECO:0000313" key="10">
    <source>
        <dbReference type="Proteomes" id="UP000002195"/>
    </source>
</evidence>
<keyword evidence="10" id="KW-1185">Reference proteome</keyword>
<feature type="domain" description="Endoplasmic reticulum vesicle transporter N-terminal" evidence="8">
    <location>
        <begin position="55"/>
        <end position="139"/>
    </location>
</feature>
<dbReference type="Pfam" id="PF07970">
    <property type="entry name" value="COPIIcoated_ERV"/>
    <property type="match status" value="1"/>
</dbReference>
<dbReference type="OMA" id="NITHHIH"/>
<dbReference type="GO" id="GO:0000139">
    <property type="term" value="C:Golgi membrane"/>
    <property type="evidence" value="ECO:0007669"/>
    <property type="project" value="UniProtKB-SubCell"/>
</dbReference>
<dbReference type="STRING" id="44689.Q54UL9"/>
<evidence type="ECO:0000256" key="3">
    <source>
        <dbReference type="ARBA" id="ARBA00022989"/>
    </source>
</evidence>
<dbReference type="GO" id="GO:0033116">
    <property type="term" value="C:endoplasmic reticulum-Golgi intermediate compartment membrane"/>
    <property type="evidence" value="ECO:0007669"/>
    <property type="project" value="UniProtKB-SubCell"/>
</dbReference>
<comment type="similarity">
    <text evidence="5">Belongs to the ERGIC family.</text>
</comment>
<dbReference type="Proteomes" id="UP000002195">
    <property type="component" value="Unassembled WGS sequence"/>
</dbReference>
<keyword evidence="5" id="KW-0333">Golgi apparatus</keyword>
<dbReference type="InterPro" id="IPR039542">
    <property type="entry name" value="Erv_N"/>
</dbReference>
<dbReference type="EMBL" id="AAFI02000040">
    <property type="protein sequence ID" value="EAL66793.1"/>
    <property type="molecule type" value="Genomic_DNA"/>
</dbReference>
<dbReference type="KEGG" id="ddi:DDB_G0280993"/>
<evidence type="ECO:0000256" key="5">
    <source>
        <dbReference type="RuleBase" id="RU369013"/>
    </source>
</evidence>
<evidence type="ECO:0000256" key="4">
    <source>
        <dbReference type="ARBA" id="ARBA00023136"/>
    </source>
</evidence>
<comment type="subcellular location">
    <subcellularLocation>
        <location evidence="5">Endoplasmic reticulum membrane</location>
        <topology evidence="5">Multi-pass membrane protein</topology>
    </subcellularLocation>
    <subcellularLocation>
        <location evidence="5">Endoplasmic reticulum-Golgi intermediate compartment membrane</location>
        <topology evidence="5">Multi-pass membrane protein</topology>
    </subcellularLocation>
    <subcellularLocation>
        <location evidence="5">Golgi apparatus membrane</location>
        <topology evidence="5">Multi-pass membrane protein</topology>
    </subcellularLocation>
    <subcellularLocation>
        <location evidence="1">Membrane</location>
    </subcellularLocation>
</comment>
<dbReference type="RefSeq" id="XP_640757.1">
    <property type="nucleotide sequence ID" value="XM_635665.1"/>
</dbReference>
<dbReference type="GO" id="GO:0006888">
    <property type="term" value="P:endoplasmic reticulum to Golgi vesicle-mediated transport"/>
    <property type="evidence" value="ECO:0007669"/>
    <property type="project" value="UniProtKB-UniRule"/>
</dbReference>
<dbReference type="GO" id="GO:0030134">
    <property type="term" value="C:COPII-coated ER to Golgi transport vesicle"/>
    <property type="evidence" value="ECO:0000318"/>
    <property type="project" value="GO_Central"/>
</dbReference>
<dbReference type="GeneID" id="8622810"/>
<dbReference type="GO" id="GO:0005783">
    <property type="term" value="C:endoplasmic reticulum"/>
    <property type="evidence" value="ECO:0000318"/>
    <property type="project" value="GO_Central"/>
</dbReference>
<keyword evidence="2 5" id="KW-0812">Transmembrane</keyword>
<evidence type="ECO:0000256" key="6">
    <source>
        <dbReference type="SAM" id="MobiDB-lite"/>
    </source>
</evidence>
<dbReference type="HOGENOM" id="CLU_034705_1_0_1"/>
<feature type="transmembrane region" description="Helical" evidence="5">
    <location>
        <begin position="74"/>
        <end position="97"/>
    </location>
</feature>
<evidence type="ECO:0000256" key="2">
    <source>
        <dbReference type="ARBA" id="ARBA00022692"/>
    </source>
</evidence>